<accession>A0A6A4JZG5</accession>
<dbReference type="EMBL" id="WIXP02000009">
    <property type="protein sequence ID" value="KAF6205158.1"/>
    <property type="molecule type" value="Genomic_DNA"/>
</dbReference>
<name>A0A6A4JZG5_APOLU</name>
<evidence type="ECO:0000256" key="2">
    <source>
        <dbReference type="SAM" id="Phobius"/>
    </source>
</evidence>
<reference evidence="3" key="1">
    <citation type="journal article" date="2021" name="Mol. Ecol. Resour.">
        <title>Apolygus lucorum genome provides insights into omnivorousness and mesophyll feeding.</title>
        <authorList>
            <person name="Liu Y."/>
            <person name="Liu H."/>
            <person name="Wang H."/>
            <person name="Huang T."/>
            <person name="Liu B."/>
            <person name="Yang B."/>
            <person name="Yin L."/>
            <person name="Li B."/>
            <person name="Zhang Y."/>
            <person name="Zhang S."/>
            <person name="Jiang F."/>
            <person name="Zhang X."/>
            <person name="Ren Y."/>
            <person name="Wang B."/>
            <person name="Wang S."/>
            <person name="Lu Y."/>
            <person name="Wu K."/>
            <person name="Fan W."/>
            <person name="Wang G."/>
        </authorList>
    </citation>
    <scope>NUCLEOTIDE SEQUENCE</scope>
    <source>
        <strain evidence="3">12Hb</strain>
    </source>
</reference>
<dbReference type="Proteomes" id="UP000466442">
    <property type="component" value="Linkage Group LG9"/>
</dbReference>
<organism evidence="3 4">
    <name type="scientific">Apolygus lucorum</name>
    <name type="common">Small green plant bug</name>
    <name type="synonym">Lygocoris lucorum</name>
    <dbReference type="NCBI Taxonomy" id="248454"/>
    <lineage>
        <taxon>Eukaryota</taxon>
        <taxon>Metazoa</taxon>
        <taxon>Ecdysozoa</taxon>
        <taxon>Arthropoda</taxon>
        <taxon>Hexapoda</taxon>
        <taxon>Insecta</taxon>
        <taxon>Pterygota</taxon>
        <taxon>Neoptera</taxon>
        <taxon>Paraneoptera</taxon>
        <taxon>Hemiptera</taxon>
        <taxon>Heteroptera</taxon>
        <taxon>Panheteroptera</taxon>
        <taxon>Cimicomorpha</taxon>
        <taxon>Miridae</taxon>
        <taxon>Mirini</taxon>
        <taxon>Apolygus</taxon>
    </lineage>
</organism>
<evidence type="ECO:0000256" key="1">
    <source>
        <dbReference type="SAM" id="MobiDB-lite"/>
    </source>
</evidence>
<keyword evidence="4" id="KW-1185">Reference proteome</keyword>
<gene>
    <name evidence="3" type="ORF">GE061_019325</name>
</gene>
<protein>
    <submittedName>
        <fullName evidence="3">Uncharacterized protein</fullName>
    </submittedName>
</protein>
<keyword evidence="2" id="KW-0812">Transmembrane</keyword>
<proteinExistence type="predicted"/>
<feature type="compositionally biased region" description="Polar residues" evidence="1">
    <location>
        <begin position="473"/>
        <end position="490"/>
    </location>
</feature>
<dbReference type="OrthoDB" id="6614503at2759"/>
<keyword evidence="2" id="KW-1133">Transmembrane helix</keyword>
<feature type="transmembrane region" description="Helical" evidence="2">
    <location>
        <begin position="405"/>
        <end position="425"/>
    </location>
</feature>
<comment type="caution">
    <text evidence="3">The sequence shown here is derived from an EMBL/GenBank/DDBJ whole genome shotgun (WGS) entry which is preliminary data.</text>
</comment>
<sequence>MWRETIMSGMKNYGAKEDYYSYPGTCMRQNTLLFVVAVSTIAVSDGWKCLPRVLPSKDPKDVIRIPECMLNVRTVIFTKLDTNKPCWSMLEIQLLVARRVMQSLVPTAVPRNFKLLYRFFEKSELVLRSKLAGPRVRMYFQAYYDVIGGYIHSVVIPVLNEAYYAGNVDYYTVKNFHGLLGRIMGFLDTNGDGWAGPCDMSKIPTKVVPLPLHICRIEESCHAFVVTPERRKEKLLADRELHGEDQYRHVRTRPNTFPSRSWNYCTKGFSKIPLPFLDDVGYPSAIAIPLKDHALFSLMSERSVNVLPKYYILAMRCLASPLYSYQDIVRFNYFFHKWIMKDVIPHLYDLQRWYPGFGGVMRVVETMNQRGLASNEGLPTTNRTPACNKTIVKLKSSHGFKENSALYSAIGLSTILGLALLVWLLTRNSKKTVEHPPCDGSETEDGDAYIVNTLVASLCNHDQRGLTPDRRSFSSITNNSRSKDQTMSGT</sequence>
<evidence type="ECO:0000313" key="3">
    <source>
        <dbReference type="EMBL" id="KAF6205158.1"/>
    </source>
</evidence>
<dbReference type="AlphaFoldDB" id="A0A6A4JZG5"/>
<feature type="region of interest" description="Disordered" evidence="1">
    <location>
        <begin position="468"/>
        <end position="490"/>
    </location>
</feature>
<evidence type="ECO:0000313" key="4">
    <source>
        <dbReference type="Proteomes" id="UP000466442"/>
    </source>
</evidence>
<keyword evidence="2" id="KW-0472">Membrane</keyword>